<feature type="active site" description="Proton donor" evidence="5">
    <location>
        <position position="378"/>
    </location>
</feature>
<reference evidence="9 10" key="1">
    <citation type="submission" date="2018-10" db="EMBL/GenBank/DDBJ databases">
        <authorList>
            <consortium name="Pathogen Informatics"/>
        </authorList>
    </citation>
    <scope>NUCLEOTIDE SEQUENCE [LARGE SCALE GENOMIC DNA]</scope>
</reference>
<dbReference type="SUPFAM" id="SSF48225">
    <property type="entry name" value="Seven-hairpin glycosidases"/>
    <property type="match status" value="1"/>
</dbReference>
<dbReference type="GO" id="GO:0016020">
    <property type="term" value="C:membrane"/>
    <property type="evidence" value="ECO:0007669"/>
    <property type="project" value="InterPro"/>
</dbReference>
<name>A0A0R3UAR2_MESCO</name>
<evidence type="ECO:0000256" key="2">
    <source>
        <dbReference type="ARBA" id="ARBA00007658"/>
    </source>
</evidence>
<dbReference type="InterPro" id="IPR001382">
    <property type="entry name" value="Glyco_hydro_47"/>
</dbReference>
<dbReference type="GO" id="GO:0005975">
    <property type="term" value="P:carbohydrate metabolic process"/>
    <property type="evidence" value="ECO:0007669"/>
    <property type="project" value="InterPro"/>
</dbReference>
<evidence type="ECO:0000256" key="8">
    <source>
        <dbReference type="SAM" id="SignalP"/>
    </source>
</evidence>
<dbReference type="GO" id="GO:0044322">
    <property type="term" value="C:endoplasmic reticulum quality control compartment"/>
    <property type="evidence" value="ECO:0007669"/>
    <property type="project" value="GOC"/>
</dbReference>
<keyword evidence="7" id="KW-0326">Glycosidase</keyword>
<keyword evidence="8" id="KW-0732">Signal</keyword>
<dbReference type="PANTHER" id="PTHR45679:SF5">
    <property type="entry name" value="ER DEGRADATION-ENHANCING ALPHA-MANNOSIDASE-LIKE PROTEIN 1"/>
    <property type="match status" value="1"/>
</dbReference>
<dbReference type="PANTHER" id="PTHR45679">
    <property type="entry name" value="ER DEGRADATION-ENHANCING ALPHA-MANNOSIDASE-LIKE PROTEIN 2"/>
    <property type="match status" value="1"/>
</dbReference>
<dbReference type="InterPro" id="IPR012341">
    <property type="entry name" value="6hp_glycosidase-like_sf"/>
</dbReference>
<feature type="chain" id="PRO_5030017473" description="alpha-1,2-Mannosidase" evidence="8">
    <location>
        <begin position="19"/>
        <end position="536"/>
    </location>
</feature>
<evidence type="ECO:0000256" key="4">
    <source>
        <dbReference type="ARBA" id="ARBA00023180"/>
    </source>
</evidence>
<dbReference type="GO" id="GO:0005509">
    <property type="term" value="F:calcium ion binding"/>
    <property type="evidence" value="ECO:0007669"/>
    <property type="project" value="InterPro"/>
</dbReference>
<comment type="subcellular location">
    <subcellularLocation>
        <location evidence="1">Endoplasmic reticulum</location>
    </subcellularLocation>
</comment>
<dbReference type="Proteomes" id="UP000267029">
    <property type="component" value="Unassembled WGS sequence"/>
</dbReference>
<sequence length="536" mass="60980">MLLTFPAVFLLFFTNVQTMWLASASGESAKMLRKVREMFYFGYDNYMKYAYPEDELDPVHCRGRGHDFTDRTNININDVLGNYQLTLVDSLDSLAVFGNATEFKRAVNLITKSLSFNKDTIVQVFEANIRIVGGLLSAHLLITDPHKRFGELRPENYNDELLYLAKNLSDRLLIAFKGSPTGIPFPRIHLGWRSVETLGKQHSCLAGAGTLLLEMGTLSLLLQEPLYASLARKAIISLWNHRSRSTGLLGTDINVYTGQWINPTSGVGAGQDSFYEYLLKGGILFGDTELSQIFEEVLGSMRLRLRGNSSANNCVSSNGYPSVYWNINMFTGELANYWVDTLQSVWPGILAMNGELQDAKCQYELHLSIWKRFGLPPERFNIFLNKPELAFFPLRPEFAESTYYLYRATKDPVYRTIGAMIVNNLDQYARAKCGFATIHDVKDMSHEDRMESFFLSETLKYLYLLFDETHPLNVFEEDYLFTTQAHILPISRLRQLAKTLPNSPFKDAQFVRKPASVGDLAPKYFTNQLLLPFLSC</sequence>
<evidence type="ECO:0000313" key="10">
    <source>
        <dbReference type="Proteomes" id="UP000267029"/>
    </source>
</evidence>
<keyword evidence="6" id="KW-0106">Calcium</keyword>
<evidence type="ECO:0000256" key="7">
    <source>
        <dbReference type="RuleBase" id="RU361193"/>
    </source>
</evidence>
<evidence type="ECO:0000313" key="9">
    <source>
        <dbReference type="EMBL" id="VDD78008.1"/>
    </source>
</evidence>
<feature type="active site" evidence="5">
    <location>
        <position position="272"/>
    </location>
</feature>
<dbReference type="PRINTS" id="PR00747">
    <property type="entry name" value="GLYHDRLASE47"/>
</dbReference>
<evidence type="ECO:0000256" key="3">
    <source>
        <dbReference type="ARBA" id="ARBA00022824"/>
    </source>
</evidence>
<comment type="cofactor">
    <cofactor evidence="6">
        <name>Ca(2+)</name>
        <dbReference type="ChEBI" id="CHEBI:29108"/>
    </cofactor>
</comment>
<dbReference type="GO" id="GO:0004571">
    <property type="term" value="F:mannosyl-oligosaccharide 1,2-alpha-mannosidase activity"/>
    <property type="evidence" value="ECO:0007669"/>
    <property type="project" value="InterPro"/>
</dbReference>
<dbReference type="STRING" id="53468.A0A0R3UAR2"/>
<feature type="binding site" evidence="6">
    <location>
        <position position="483"/>
    </location>
    <ligand>
        <name>Ca(2+)</name>
        <dbReference type="ChEBI" id="CHEBI:29108"/>
    </ligand>
</feature>
<feature type="active site" description="Proton donor" evidence="5">
    <location>
        <position position="126"/>
    </location>
</feature>
<keyword evidence="3" id="KW-0256">Endoplasmic reticulum</keyword>
<accession>A0A0R3UAR2</accession>
<proteinExistence type="inferred from homology"/>
<dbReference type="Gene3D" id="1.50.10.10">
    <property type="match status" value="1"/>
</dbReference>
<comment type="similarity">
    <text evidence="2 7">Belongs to the glycosyl hydrolase 47 family.</text>
</comment>
<dbReference type="EMBL" id="UXSR01001184">
    <property type="protein sequence ID" value="VDD78008.1"/>
    <property type="molecule type" value="Genomic_DNA"/>
</dbReference>
<keyword evidence="4" id="KW-0325">Glycoprotein</keyword>
<dbReference type="InterPro" id="IPR044674">
    <property type="entry name" value="EDEM1/2/3"/>
</dbReference>
<dbReference type="EC" id="3.2.1.-" evidence="7"/>
<dbReference type="Pfam" id="PF01532">
    <property type="entry name" value="Glyco_hydro_47"/>
    <property type="match status" value="1"/>
</dbReference>
<feature type="signal peptide" evidence="8">
    <location>
        <begin position="1"/>
        <end position="18"/>
    </location>
</feature>
<protein>
    <recommendedName>
        <fullName evidence="7">alpha-1,2-Mannosidase</fullName>
        <ecNumber evidence="7">3.2.1.-</ecNumber>
    </recommendedName>
</protein>
<keyword evidence="6" id="KW-0479">Metal-binding</keyword>
<dbReference type="OrthoDB" id="8118055at2759"/>
<dbReference type="AlphaFoldDB" id="A0A0R3UAR2"/>
<dbReference type="GO" id="GO:1904380">
    <property type="term" value="P:endoplasmic reticulum mannose trimming"/>
    <property type="evidence" value="ECO:0007669"/>
    <property type="project" value="InterPro"/>
</dbReference>
<evidence type="ECO:0000256" key="6">
    <source>
        <dbReference type="PIRSR" id="PIRSR601382-2"/>
    </source>
</evidence>
<gene>
    <name evidence="9" type="ORF">MCOS_LOCUS4011</name>
</gene>
<dbReference type="InterPro" id="IPR036026">
    <property type="entry name" value="Seven-hairpin_glycosidases"/>
</dbReference>
<feature type="active site" evidence="5">
    <location>
        <position position="397"/>
    </location>
</feature>
<keyword evidence="7" id="KW-0378">Hydrolase</keyword>
<evidence type="ECO:0000256" key="5">
    <source>
        <dbReference type="PIRSR" id="PIRSR601382-1"/>
    </source>
</evidence>
<keyword evidence="10" id="KW-1185">Reference proteome</keyword>
<evidence type="ECO:0000256" key="1">
    <source>
        <dbReference type="ARBA" id="ARBA00004240"/>
    </source>
</evidence>
<organism evidence="9 10">
    <name type="scientific">Mesocestoides corti</name>
    <name type="common">Flatworm</name>
    <dbReference type="NCBI Taxonomy" id="53468"/>
    <lineage>
        <taxon>Eukaryota</taxon>
        <taxon>Metazoa</taxon>
        <taxon>Spiralia</taxon>
        <taxon>Lophotrochozoa</taxon>
        <taxon>Platyhelminthes</taxon>
        <taxon>Cestoda</taxon>
        <taxon>Eucestoda</taxon>
        <taxon>Cyclophyllidea</taxon>
        <taxon>Mesocestoididae</taxon>
        <taxon>Mesocestoides</taxon>
    </lineage>
</organism>